<dbReference type="AlphaFoldDB" id="A0A8H6I342"/>
<dbReference type="Proteomes" id="UP000521943">
    <property type="component" value="Unassembled WGS sequence"/>
</dbReference>
<dbReference type="Pfam" id="PF17800">
    <property type="entry name" value="NPL"/>
    <property type="match status" value="1"/>
</dbReference>
<dbReference type="OrthoDB" id="2980123at2759"/>
<dbReference type="EMBL" id="JACGCI010000023">
    <property type="protein sequence ID" value="KAF6757094.1"/>
    <property type="molecule type" value="Genomic_DNA"/>
</dbReference>
<feature type="domain" description="Nucleoplasmin-like" evidence="1">
    <location>
        <begin position="10"/>
        <end position="119"/>
    </location>
</feature>
<reference evidence="2 3" key="1">
    <citation type="submission" date="2020-07" db="EMBL/GenBank/DDBJ databases">
        <title>Comparative genomics of pyrophilous fungi reveals a link between fire events and developmental genes.</title>
        <authorList>
            <consortium name="DOE Joint Genome Institute"/>
            <person name="Steindorff A.S."/>
            <person name="Carver A."/>
            <person name="Calhoun S."/>
            <person name="Stillman K."/>
            <person name="Liu H."/>
            <person name="Lipzen A."/>
            <person name="Pangilinan J."/>
            <person name="Labutti K."/>
            <person name="Bruns T.D."/>
            <person name="Grigoriev I.V."/>
        </authorList>
    </citation>
    <scope>NUCLEOTIDE SEQUENCE [LARGE SCALE GENOMIC DNA]</scope>
    <source>
        <strain evidence="2 3">CBS 144469</strain>
    </source>
</reference>
<sequence length="171" mass="19790">MEEKLDSRGMWSVAIDQREWVRVKPGSAIHITRICLPFKIHVPRESKNRDSTRQKCIKSTLLISVVKPLAYQDNPPRVAMATLIPQKLEQVECDIWLYPGKDYILEASGNWLHLSGEFVDGDVQTVHRFIRSAPAMKPREPIEPKLSYASIGYEEEEEDVVDFDNKRRRVD</sequence>
<dbReference type="Gene3D" id="2.60.120.340">
    <property type="entry name" value="Nucleoplasmin core domain"/>
    <property type="match status" value="1"/>
</dbReference>
<comment type="caution">
    <text evidence="2">The sequence shown here is derived from an EMBL/GenBank/DDBJ whole genome shotgun (WGS) entry which is preliminary data.</text>
</comment>
<name>A0A8H6I342_9AGAR</name>
<evidence type="ECO:0000259" key="1">
    <source>
        <dbReference type="Pfam" id="PF17800"/>
    </source>
</evidence>
<evidence type="ECO:0000313" key="2">
    <source>
        <dbReference type="EMBL" id="KAF6757094.1"/>
    </source>
</evidence>
<proteinExistence type="predicted"/>
<evidence type="ECO:0000313" key="3">
    <source>
        <dbReference type="Proteomes" id="UP000521943"/>
    </source>
</evidence>
<dbReference type="InterPro" id="IPR041232">
    <property type="entry name" value="NPL"/>
</dbReference>
<keyword evidence="3" id="KW-1185">Reference proteome</keyword>
<organism evidence="2 3">
    <name type="scientific">Ephemerocybe angulata</name>
    <dbReference type="NCBI Taxonomy" id="980116"/>
    <lineage>
        <taxon>Eukaryota</taxon>
        <taxon>Fungi</taxon>
        <taxon>Dikarya</taxon>
        <taxon>Basidiomycota</taxon>
        <taxon>Agaricomycotina</taxon>
        <taxon>Agaricomycetes</taxon>
        <taxon>Agaricomycetidae</taxon>
        <taxon>Agaricales</taxon>
        <taxon>Agaricineae</taxon>
        <taxon>Psathyrellaceae</taxon>
        <taxon>Ephemerocybe</taxon>
    </lineage>
</organism>
<accession>A0A8H6I342</accession>
<gene>
    <name evidence="2" type="ORF">DFP72DRAFT_846006</name>
</gene>
<protein>
    <recommendedName>
        <fullName evidence="1">Nucleoplasmin-like domain-containing protein</fullName>
    </recommendedName>
</protein>